<gene>
    <name evidence="1" type="ORF">GSTUAT00004422001</name>
</gene>
<proteinExistence type="predicted"/>
<name>A0A292PYC5_9PEZI</name>
<dbReference type="Proteomes" id="UP001412239">
    <property type="component" value="Unassembled WGS sequence"/>
</dbReference>
<accession>A0A292PYC5</accession>
<keyword evidence="2" id="KW-1185">Reference proteome</keyword>
<evidence type="ECO:0000313" key="1">
    <source>
        <dbReference type="EMBL" id="CUS11470.1"/>
    </source>
</evidence>
<dbReference type="EMBL" id="LN891020">
    <property type="protein sequence ID" value="CUS11470.1"/>
    <property type="molecule type" value="Genomic_DNA"/>
</dbReference>
<organism evidence="1 2">
    <name type="scientific">Tuber aestivum</name>
    <name type="common">summer truffle</name>
    <dbReference type="NCBI Taxonomy" id="59557"/>
    <lineage>
        <taxon>Eukaryota</taxon>
        <taxon>Fungi</taxon>
        <taxon>Dikarya</taxon>
        <taxon>Ascomycota</taxon>
        <taxon>Pezizomycotina</taxon>
        <taxon>Pezizomycetes</taxon>
        <taxon>Pezizales</taxon>
        <taxon>Tuberaceae</taxon>
        <taxon>Tuber</taxon>
    </lineage>
</organism>
<reference evidence="1" key="1">
    <citation type="submission" date="2015-10" db="EMBL/GenBank/DDBJ databases">
        <authorList>
            <person name="Regsiter A."/>
            <person name="william w."/>
        </authorList>
    </citation>
    <scope>NUCLEOTIDE SEQUENCE</scope>
    <source>
        <strain evidence="1">Montdore</strain>
    </source>
</reference>
<protein>
    <submittedName>
        <fullName evidence="1">Uncharacterized protein</fullName>
    </submittedName>
</protein>
<evidence type="ECO:0000313" key="2">
    <source>
        <dbReference type="Proteomes" id="UP001412239"/>
    </source>
</evidence>
<dbReference type="AlphaFoldDB" id="A0A292PYC5"/>
<sequence>MAHSPSHNQGSQLPSPACFGRLPSTHDLMEMESQVVVGRMQGFSRRAYHVLYSRAVTVVIEQVVGDHLFNTSIPTSTQTFSSTAQGVHCRHLLSRPPQVCKNGLLPYSIQPTKFALNLGISGGMHGQAILQKSGEYESSCYCKVRSAVEERIYQS</sequence>